<accession>A0ABY6L1V1</accession>
<dbReference type="InterPro" id="IPR050951">
    <property type="entry name" value="Retrovirus_Pol_polyprotein"/>
</dbReference>
<dbReference type="SUPFAM" id="SSF53098">
    <property type="entry name" value="Ribonuclease H-like"/>
    <property type="match status" value="1"/>
</dbReference>
<name>A0ABY6L1V1_9ARAC</name>
<dbReference type="Gene3D" id="3.30.420.10">
    <property type="entry name" value="Ribonuclease H-like superfamily/Ribonuclease H"/>
    <property type="match status" value="1"/>
</dbReference>
<keyword evidence="3" id="KW-1185">Reference proteome</keyword>
<dbReference type="EMBL" id="CP092874">
    <property type="protein sequence ID" value="UYV75116.1"/>
    <property type="molecule type" value="Genomic_DNA"/>
</dbReference>
<evidence type="ECO:0000313" key="3">
    <source>
        <dbReference type="Proteomes" id="UP001235939"/>
    </source>
</evidence>
<proteinExistence type="predicted"/>
<reference evidence="2 3" key="1">
    <citation type="submission" date="2022-01" db="EMBL/GenBank/DDBJ databases">
        <title>A chromosomal length assembly of Cordylochernes scorpioides.</title>
        <authorList>
            <person name="Zeh D."/>
            <person name="Zeh J."/>
        </authorList>
    </citation>
    <scope>NUCLEOTIDE SEQUENCE [LARGE SCALE GENOMIC DNA]</scope>
    <source>
        <strain evidence="2">IN4F17</strain>
        <tissue evidence="2">Whole Body</tissue>
    </source>
</reference>
<evidence type="ECO:0000313" key="2">
    <source>
        <dbReference type="EMBL" id="UYV75116.1"/>
    </source>
</evidence>
<organism evidence="2 3">
    <name type="scientific">Cordylochernes scorpioides</name>
    <dbReference type="NCBI Taxonomy" id="51811"/>
    <lineage>
        <taxon>Eukaryota</taxon>
        <taxon>Metazoa</taxon>
        <taxon>Ecdysozoa</taxon>
        <taxon>Arthropoda</taxon>
        <taxon>Chelicerata</taxon>
        <taxon>Arachnida</taxon>
        <taxon>Pseudoscorpiones</taxon>
        <taxon>Cheliferoidea</taxon>
        <taxon>Chernetidae</taxon>
        <taxon>Cordylochernes</taxon>
    </lineage>
</organism>
<protein>
    <submittedName>
        <fullName evidence="2">K02A2.6-like</fullName>
    </submittedName>
</protein>
<gene>
    <name evidence="2" type="ORF">LAZ67_12002532</name>
</gene>
<dbReference type="PANTHER" id="PTHR37984:SF15">
    <property type="entry name" value="INTEGRASE CATALYTIC DOMAIN-CONTAINING PROTEIN"/>
    <property type="match status" value="1"/>
</dbReference>
<dbReference type="InterPro" id="IPR001584">
    <property type="entry name" value="Integrase_cat-core"/>
</dbReference>
<evidence type="ECO:0000259" key="1">
    <source>
        <dbReference type="PROSITE" id="PS50994"/>
    </source>
</evidence>
<dbReference type="InterPro" id="IPR012337">
    <property type="entry name" value="RNaseH-like_sf"/>
</dbReference>
<feature type="domain" description="Integrase catalytic" evidence="1">
    <location>
        <begin position="1"/>
        <end position="124"/>
    </location>
</feature>
<dbReference type="PANTHER" id="PTHR37984">
    <property type="entry name" value="PROTEIN CBG26694"/>
    <property type="match status" value="1"/>
</dbReference>
<dbReference type="PROSITE" id="PS50994">
    <property type="entry name" value="INTEGRASE"/>
    <property type="match status" value="1"/>
</dbReference>
<dbReference type="Proteomes" id="UP001235939">
    <property type="component" value="Chromosome 12"/>
</dbReference>
<dbReference type="Pfam" id="PF00665">
    <property type="entry name" value="rve"/>
    <property type="match status" value="1"/>
</dbReference>
<sequence>MQFPTQGAFVRHDLVTHIFQLKVTKLIDLTTNGDVLASPNIIELTDYYTRYAETIAVSEATVKEVSKFLVENIFLRHGAPQYLISDRGSKFTSNLMKEVMKMCKIKHCFTTSYHPQTNGLTAVK</sequence>
<dbReference type="InterPro" id="IPR036397">
    <property type="entry name" value="RNaseH_sf"/>
</dbReference>